<dbReference type="AlphaFoldDB" id="A0AAD9V932"/>
<evidence type="ECO:0000313" key="2">
    <source>
        <dbReference type="Proteomes" id="UP001249851"/>
    </source>
</evidence>
<dbReference type="PANTHER" id="PTHR47018">
    <property type="entry name" value="CXC DOMAIN-CONTAINING PROTEIN-RELATED"/>
    <property type="match status" value="1"/>
</dbReference>
<gene>
    <name evidence="1" type="ORF">P5673_010112</name>
</gene>
<protein>
    <submittedName>
        <fullName evidence="1">Uncharacterized protein</fullName>
    </submittedName>
</protein>
<sequence>MGNPFLDDFPELISLDSRDCANDDVAKAVMNLDTLGKTQYKEYVKAVIEDLISPFTTPLRGTISSFARNNPCETNLNRRRKKAALQNKVALCTAAMQSRNDDLEEFFSHEVQPFPPSLSEFGNLRLTSAKSELFKFPIPSTQAEPPTRFDCSVLDGAVVVHCLPVTGSNTFDDHAHNVSIHHLSRMPFCSVFVAPFSRPGSEQSAINHSHMCHHRGSSRGLKTMENGFRNGSPYPKCPKLVVSSCKGARTRCKCAKASLGCTPLCR</sequence>
<organism evidence="1 2">
    <name type="scientific">Acropora cervicornis</name>
    <name type="common">Staghorn coral</name>
    <dbReference type="NCBI Taxonomy" id="6130"/>
    <lineage>
        <taxon>Eukaryota</taxon>
        <taxon>Metazoa</taxon>
        <taxon>Cnidaria</taxon>
        <taxon>Anthozoa</taxon>
        <taxon>Hexacorallia</taxon>
        <taxon>Scleractinia</taxon>
        <taxon>Astrocoeniina</taxon>
        <taxon>Acroporidae</taxon>
        <taxon>Acropora</taxon>
    </lineage>
</organism>
<dbReference type="Proteomes" id="UP001249851">
    <property type="component" value="Unassembled WGS sequence"/>
</dbReference>
<name>A0AAD9V932_ACRCE</name>
<accession>A0AAD9V932</accession>
<proteinExistence type="predicted"/>
<keyword evidence="2" id="KW-1185">Reference proteome</keyword>
<evidence type="ECO:0000313" key="1">
    <source>
        <dbReference type="EMBL" id="KAK2565831.1"/>
    </source>
</evidence>
<dbReference type="EMBL" id="JARQWQ010000018">
    <property type="protein sequence ID" value="KAK2565831.1"/>
    <property type="molecule type" value="Genomic_DNA"/>
</dbReference>
<reference evidence="1" key="2">
    <citation type="journal article" date="2023" name="Science">
        <title>Genomic signatures of disease resistance in endangered staghorn corals.</title>
        <authorList>
            <person name="Vollmer S.V."/>
            <person name="Selwyn J.D."/>
            <person name="Despard B.A."/>
            <person name="Roesel C.L."/>
        </authorList>
    </citation>
    <scope>NUCLEOTIDE SEQUENCE</scope>
    <source>
        <strain evidence="1">K2</strain>
    </source>
</reference>
<dbReference type="PANTHER" id="PTHR47018:SF2">
    <property type="entry name" value="TESMIN_TSO1-LIKE CXC DOMAIN-CONTAINING PROTEIN"/>
    <property type="match status" value="1"/>
</dbReference>
<comment type="caution">
    <text evidence="1">The sequence shown here is derived from an EMBL/GenBank/DDBJ whole genome shotgun (WGS) entry which is preliminary data.</text>
</comment>
<reference evidence="1" key="1">
    <citation type="journal article" date="2023" name="G3 (Bethesda)">
        <title>Whole genome assembly and annotation of the endangered Caribbean coral Acropora cervicornis.</title>
        <authorList>
            <person name="Selwyn J.D."/>
            <person name="Vollmer S.V."/>
        </authorList>
    </citation>
    <scope>NUCLEOTIDE SEQUENCE</scope>
    <source>
        <strain evidence="1">K2</strain>
    </source>
</reference>